<gene>
    <name evidence="2" type="ORF">TheveDRAFT_0749</name>
</gene>
<evidence type="ECO:0000256" key="1">
    <source>
        <dbReference type="SAM" id="Phobius"/>
    </source>
</evidence>
<organism evidence="2 3">
    <name type="scientific">Thermanaerovibrio velox DSM 12556</name>
    <dbReference type="NCBI Taxonomy" id="926567"/>
    <lineage>
        <taxon>Bacteria</taxon>
        <taxon>Thermotogati</taxon>
        <taxon>Synergistota</taxon>
        <taxon>Synergistia</taxon>
        <taxon>Synergistales</taxon>
        <taxon>Synergistaceae</taxon>
        <taxon>Thermanaerovibrio</taxon>
    </lineage>
</organism>
<name>H0URG1_9BACT</name>
<dbReference type="HOGENOM" id="CLU_1314890_0_0_0"/>
<accession>H0URG1</accession>
<feature type="transmembrane region" description="Helical" evidence="1">
    <location>
        <begin position="6"/>
        <end position="29"/>
    </location>
</feature>
<dbReference type="RefSeq" id="WP_006583394.1">
    <property type="nucleotide sequence ID" value="NZ_CM001377.1"/>
</dbReference>
<keyword evidence="1" id="KW-1133">Transmembrane helix</keyword>
<dbReference type="Proteomes" id="UP000005730">
    <property type="component" value="Chromosome"/>
</dbReference>
<proteinExistence type="predicted"/>
<evidence type="ECO:0000313" key="3">
    <source>
        <dbReference type="Proteomes" id="UP000005730"/>
    </source>
</evidence>
<dbReference type="STRING" id="926567.TheveDRAFT_0749"/>
<reference evidence="2 3" key="1">
    <citation type="submission" date="2011-10" db="EMBL/GenBank/DDBJ databases">
        <title>The Noncontiguous Finished genome of Thermanaerovibrio velox DSM 12556.</title>
        <authorList>
            <consortium name="US DOE Joint Genome Institute (JGI-PGF)"/>
            <person name="Lucas S."/>
            <person name="Copeland A."/>
            <person name="Lapidus A."/>
            <person name="Glavina del Rio T."/>
            <person name="Dalin E."/>
            <person name="Tice H."/>
            <person name="Bruce D."/>
            <person name="Goodwin L."/>
            <person name="Pitluck S."/>
            <person name="Peters L."/>
            <person name="Mikhailova N."/>
            <person name="Teshima H."/>
            <person name="Kyrpides N."/>
            <person name="Mavromatis K."/>
            <person name="Ivanova N."/>
            <person name="Markowitz V."/>
            <person name="Cheng J.-F."/>
            <person name="Hugenholtz P."/>
            <person name="Woyke T."/>
            <person name="Wu D."/>
            <person name="Spring S."/>
            <person name="Brambilla E.-M."/>
            <person name="Klenk H.-P."/>
            <person name="Eisen J.A."/>
        </authorList>
    </citation>
    <scope>NUCLEOTIDE SEQUENCE [LARGE SCALE GENOMIC DNA]</scope>
    <source>
        <strain evidence="2 3">DSM 12556</strain>
    </source>
</reference>
<keyword evidence="1" id="KW-0812">Transmembrane</keyword>
<protein>
    <recommendedName>
        <fullName evidence="4">Tfp pilus assembly protein PilX</fullName>
    </recommendedName>
</protein>
<evidence type="ECO:0008006" key="4">
    <source>
        <dbReference type="Google" id="ProtNLM"/>
    </source>
</evidence>
<dbReference type="eggNOG" id="COG4726">
    <property type="taxonomic scope" value="Bacteria"/>
</dbReference>
<keyword evidence="1" id="KW-0472">Membrane</keyword>
<keyword evidence="3" id="KW-1185">Reference proteome</keyword>
<dbReference type="AlphaFoldDB" id="H0URG1"/>
<evidence type="ECO:0000313" key="2">
    <source>
        <dbReference type="EMBL" id="EHM09900.1"/>
    </source>
</evidence>
<dbReference type="OrthoDB" id="4611at2"/>
<dbReference type="EMBL" id="CM001377">
    <property type="protein sequence ID" value="EHM09900.1"/>
    <property type="molecule type" value="Genomic_DNA"/>
</dbReference>
<sequence length="209" mass="22060">MRRSGFALPTVLVIMVAGLGLVTTAFFLANNLFSTTQSVVQQKKLYISAQSGISAAEAWLLANTTDKSFPDYDLAADLSASGVVSSKTIKGISVPFGNLVAVASGDQGVFRFEQQGTTVTTFIYRVDYPNVPSYTTGIPPRLGVLVYAMTADVTLEPTMPGSSGGVGSVGDAGKFRPPTYVIRSTAKRSGFALGEDRVMTVEEGIIGRE</sequence>